<name>A0A0W7WWT2_9ACTN</name>
<evidence type="ECO:0000256" key="1">
    <source>
        <dbReference type="SAM" id="Phobius"/>
    </source>
</evidence>
<keyword evidence="1" id="KW-0812">Transmembrane</keyword>
<keyword evidence="1" id="KW-1133">Transmembrane helix</keyword>
<dbReference type="Proteomes" id="UP000054804">
    <property type="component" value="Unassembled WGS sequence"/>
</dbReference>
<dbReference type="EMBL" id="LOCL01000048">
    <property type="protein sequence ID" value="KUF15043.1"/>
    <property type="molecule type" value="Genomic_DNA"/>
</dbReference>
<evidence type="ECO:0000313" key="2">
    <source>
        <dbReference type="EMBL" id="KUF15043.1"/>
    </source>
</evidence>
<keyword evidence="1" id="KW-0472">Membrane</keyword>
<reference evidence="2 3" key="1">
    <citation type="submission" date="2015-12" db="EMBL/GenBank/DDBJ databases">
        <title>Draft genome sequence of Streptomyces silvensis ATCC 53525, a producer of novel hormone antagonists.</title>
        <authorList>
            <person name="Johnston C.W."/>
            <person name="Li Y."/>
            <person name="Magarvey N.A."/>
        </authorList>
    </citation>
    <scope>NUCLEOTIDE SEQUENCE [LARGE SCALE GENOMIC DNA]</scope>
    <source>
        <strain evidence="2 3">ATCC 53525</strain>
    </source>
</reference>
<organism evidence="2 3">
    <name type="scientific">Streptomyces silvensis</name>
    <dbReference type="NCBI Taxonomy" id="1765722"/>
    <lineage>
        <taxon>Bacteria</taxon>
        <taxon>Bacillati</taxon>
        <taxon>Actinomycetota</taxon>
        <taxon>Actinomycetes</taxon>
        <taxon>Kitasatosporales</taxon>
        <taxon>Streptomycetaceae</taxon>
        <taxon>Streptomyces</taxon>
    </lineage>
</organism>
<accession>A0A0W7WWT2</accession>
<dbReference type="OrthoDB" id="3483677at2"/>
<keyword evidence="3" id="KW-1185">Reference proteome</keyword>
<comment type="caution">
    <text evidence="2">The sequence shown here is derived from an EMBL/GenBank/DDBJ whole genome shotgun (WGS) entry which is preliminary data.</text>
</comment>
<feature type="transmembrane region" description="Helical" evidence="1">
    <location>
        <begin position="45"/>
        <end position="63"/>
    </location>
</feature>
<dbReference type="AlphaFoldDB" id="A0A0W7WWT2"/>
<proteinExistence type="predicted"/>
<protein>
    <submittedName>
        <fullName evidence="2">Uncharacterized protein</fullName>
    </submittedName>
</protein>
<feature type="transmembrane region" description="Helical" evidence="1">
    <location>
        <begin position="123"/>
        <end position="142"/>
    </location>
</feature>
<gene>
    <name evidence="2" type="ORF">AT728_26590</name>
</gene>
<evidence type="ECO:0000313" key="3">
    <source>
        <dbReference type="Proteomes" id="UP000054804"/>
    </source>
</evidence>
<dbReference type="RefSeq" id="WP_058850606.1">
    <property type="nucleotide sequence ID" value="NZ_LOCL01000048.1"/>
</dbReference>
<feature type="transmembrane region" description="Helical" evidence="1">
    <location>
        <begin position="6"/>
        <end position="29"/>
    </location>
</feature>
<sequence length="151" mass="16157">MLGLLALGVSGIAAIGVLVALFSLLAVALPGRPQMWTIHLMRRSALLLSCVAATVYFMGMFWLEVAVNESLSGTDSAPSPSCRQDAPVAIEHISGYEVRYLPLRFECFLDNGASYASSEFPTWLTALPAVLAPAAALLALGARHLTRRRTP</sequence>